<dbReference type="SUPFAM" id="SSF52833">
    <property type="entry name" value="Thioredoxin-like"/>
    <property type="match status" value="1"/>
</dbReference>
<dbReference type="InterPro" id="IPR036249">
    <property type="entry name" value="Thioredoxin-like_sf"/>
</dbReference>
<dbReference type="Proteomes" id="UP001218218">
    <property type="component" value="Unassembled WGS sequence"/>
</dbReference>
<keyword evidence="3" id="KW-1185">Reference proteome</keyword>
<gene>
    <name evidence="2" type="ORF">DFH08DRAFT_851034</name>
</gene>
<accession>A0AAD7AFE0</accession>
<feature type="domain" description="GST N-terminal" evidence="1">
    <location>
        <begin position="1"/>
        <end position="85"/>
    </location>
</feature>
<dbReference type="Gene3D" id="3.40.30.10">
    <property type="entry name" value="Glutaredoxin"/>
    <property type="match status" value="1"/>
</dbReference>
<evidence type="ECO:0000259" key="1">
    <source>
        <dbReference type="PROSITE" id="PS50404"/>
    </source>
</evidence>
<evidence type="ECO:0000313" key="2">
    <source>
        <dbReference type="EMBL" id="KAJ7357104.1"/>
    </source>
</evidence>
<proteinExistence type="predicted"/>
<dbReference type="AlphaFoldDB" id="A0AAD7AFE0"/>
<dbReference type="PROSITE" id="PS50404">
    <property type="entry name" value="GST_NTER"/>
    <property type="match status" value="1"/>
</dbReference>
<dbReference type="InterPro" id="IPR004045">
    <property type="entry name" value="Glutathione_S-Trfase_N"/>
</dbReference>
<sequence length="274" mass="29427">MTKTLYVFSYSVWAAAAELAVAELGYKEGDVTFKAINLVEGENFTPSFLAINPAGTLPTLEADGQVYTSTAEVIRALIKDAPVKVKDGSAISETFHQDKYDPNFALILTRNDAELTAKNAGLPGLFLSKRLEALEKLSMDPQAEAYKAFYEDKKTNIGGMLAIFQGKAPEESKAHFFAQSQAHFDSVKSAWFEVLPGILPDSGFIGGELPGEDDFHVGAWLTRVAATIGAKSAEDALAAVEGAYGAPVPGRVAAYWAAWTAKPSWKKVYAGGLH</sequence>
<comment type="caution">
    <text evidence="2">The sequence shown here is derived from an EMBL/GenBank/DDBJ whole genome shotgun (WGS) entry which is preliminary data.</text>
</comment>
<evidence type="ECO:0000313" key="3">
    <source>
        <dbReference type="Proteomes" id="UP001218218"/>
    </source>
</evidence>
<protein>
    <recommendedName>
        <fullName evidence="1">GST N-terminal domain-containing protein</fullName>
    </recommendedName>
</protein>
<organism evidence="2 3">
    <name type="scientific">Mycena albidolilacea</name>
    <dbReference type="NCBI Taxonomy" id="1033008"/>
    <lineage>
        <taxon>Eukaryota</taxon>
        <taxon>Fungi</taxon>
        <taxon>Dikarya</taxon>
        <taxon>Basidiomycota</taxon>
        <taxon>Agaricomycotina</taxon>
        <taxon>Agaricomycetes</taxon>
        <taxon>Agaricomycetidae</taxon>
        <taxon>Agaricales</taxon>
        <taxon>Marasmiineae</taxon>
        <taxon>Mycenaceae</taxon>
        <taxon>Mycena</taxon>
    </lineage>
</organism>
<reference evidence="2" key="1">
    <citation type="submission" date="2023-03" db="EMBL/GenBank/DDBJ databases">
        <title>Massive genome expansion in bonnet fungi (Mycena s.s.) driven by repeated elements and novel gene families across ecological guilds.</title>
        <authorList>
            <consortium name="Lawrence Berkeley National Laboratory"/>
            <person name="Harder C.B."/>
            <person name="Miyauchi S."/>
            <person name="Viragh M."/>
            <person name="Kuo A."/>
            <person name="Thoen E."/>
            <person name="Andreopoulos B."/>
            <person name="Lu D."/>
            <person name="Skrede I."/>
            <person name="Drula E."/>
            <person name="Henrissat B."/>
            <person name="Morin E."/>
            <person name="Kohler A."/>
            <person name="Barry K."/>
            <person name="LaButti K."/>
            <person name="Morin E."/>
            <person name="Salamov A."/>
            <person name="Lipzen A."/>
            <person name="Mereny Z."/>
            <person name="Hegedus B."/>
            <person name="Baldrian P."/>
            <person name="Stursova M."/>
            <person name="Weitz H."/>
            <person name="Taylor A."/>
            <person name="Grigoriev I.V."/>
            <person name="Nagy L.G."/>
            <person name="Martin F."/>
            <person name="Kauserud H."/>
        </authorList>
    </citation>
    <scope>NUCLEOTIDE SEQUENCE</scope>
    <source>
        <strain evidence="2">CBHHK002</strain>
    </source>
</reference>
<dbReference type="EMBL" id="JARIHO010000008">
    <property type="protein sequence ID" value="KAJ7357104.1"/>
    <property type="molecule type" value="Genomic_DNA"/>
</dbReference>
<name>A0AAD7AFE0_9AGAR</name>
<dbReference type="Pfam" id="PF13417">
    <property type="entry name" value="GST_N_3"/>
    <property type="match status" value="1"/>
</dbReference>